<gene>
    <name evidence="7" type="primary">adh</name>
    <name evidence="7" type="ORF">TST_0178</name>
</gene>
<sequence length="385" mass="41198">MKFFEFYCPVRIFAGPDAARRLPALFEHDWGTTKLFMVTDSGLRAAGLLDKLLDLFGEGFEVEVYDSVPPDSSLDVVNEVASLFKEKGSEVIVALGGGSVLDTAKGACMVVSTEDGDIAKVQGVDVVKKRVVPFVAIPTTCGTGSEVTKAAVIEDRKAGRKLAFASSAIYPDVAVLDPVFVETLPAKLVAATSMDALTHAVEAYTCVNKNCIADSLALVAVRLIFANVLRAVEGDSEAKFNLLVAASIAGMAFSNAMVGMVHAVAHAVGSVAGVPHGVANAVLLPHVIRFNQQRCEKTKKLYDELFRFLLLFDPGVVGKSFYDAVNSLLIELHNKCGLPVRLQDAGVKEEQFEEIANQALLDGSGVFNPVAFEKEDVLAILREAF</sequence>
<dbReference type="FunFam" id="1.20.1090.10:FF:000001">
    <property type="entry name" value="Aldehyde-alcohol dehydrogenase"/>
    <property type="match status" value="1"/>
</dbReference>
<evidence type="ECO:0000256" key="2">
    <source>
        <dbReference type="ARBA" id="ARBA00007358"/>
    </source>
</evidence>
<dbReference type="GO" id="GO:0046872">
    <property type="term" value="F:metal ion binding"/>
    <property type="evidence" value="ECO:0007669"/>
    <property type="project" value="InterPro"/>
</dbReference>
<dbReference type="PATRIC" id="fig|1298851.3.peg.181"/>
<name>A0A0S3QRM0_THET7</name>
<evidence type="ECO:0000256" key="1">
    <source>
        <dbReference type="ARBA" id="ARBA00001962"/>
    </source>
</evidence>
<evidence type="ECO:0000313" key="7">
    <source>
        <dbReference type="EMBL" id="BAT70988.1"/>
    </source>
</evidence>
<keyword evidence="8" id="KW-1185">Reference proteome</keyword>
<dbReference type="Pfam" id="PF00465">
    <property type="entry name" value="Fe-ADH"/>
    <property type="match status" value="1"/>
</dbReference>
<dbReference type="PANTHER" id="PTHR11496:SF102">
    <property type="entry name" value="ALCOHOL DEHYDROGENASE 4"/>
    <property type="match status" value="1"/>
</dbReference>
<dbReference type="RefSeq" id="WP_068548787.1">
    <property type="nucleotide sequence ID" value="NZ_AP013035.1"/>
</dbReference>
<evidence type="ECO:0000256" key="4">
    <source>
        <dbReference type="ARBA" id="ARBA00023027"/>
    </source>
</evidence>
<dbReference type="AlphaFoldDB" id="A0A0S3QRM0"/>
<dbReference type="InterPro" id="IPR001670">
    <property type="entry name" value="ADH_Fe/GldA"/>
</dbReference>
<dbReference type="KEGG" id="ttk:TST_0178"/>
<feature type="domain" description="Alcohol dehydrogenase iron-type/glycerol dehydrogenase GldA" evidence="5">
    <location>
        <begin position="9"/>
        <end position="178"/>
    </location>
</feature>
<dbReference type="PROSITE" id="PS00060">
    <property type="entry name" value="ADH_IRON_2"/>
    <property type="match status" value="1"/>
</dbReference>
<keyword evidence="4" id="KW-0520">NAD</keyword>
<proteinExistence type="inferred from homology"/>
<evidence type="ECO:0000313" key="8">
    <source>
        <dbReference type="Proteomes" id="UP000063234"/>
    </source>
</evidence>
<dbReference type="EMBL" id="AP013035">
    <property type="protein sequence ID" value="BAT70988.1"/>
    <property type="molecule type" value="Genomic_DNA"/>
</dbReference>
<protein>
    <submittedName>
        <fullName evidence="7">Alcohol dehydrogenase</fullName>
        <ecNumber evidence="7">1.1.1.1</ecNumber>
    </submittedName>
</protein>
<dbReference type="Gene3D" id="3.40.50.1970">
    <property type="match status" value="1"/>
</dbReference>
<dbReference type="InterPro" id="IPR018211">
    <property type="entry name" value="ADH_Fe_CS"/>
</dbReference>
<keyword evidence="3 7" id="KW-0560">Oxidoreductase</keyword>
<accession>A0A0S3QRM0</accession>
<dbReference type="CDD" id="cd14865">
    <property type="entry name" value="Fe-ADH-like"/>
    <property type="match status" value="1"/>
</dbReference>
<comment type="cofactor">
    <cofactor evidence="1">
        <name>Fe cation</name>
        <dbReference type="ChEBI" id="CHEBI:24875"/>
    </cofactor>
</comment>
<dbReference type="GO" id="GO:0004022">
    <property type="term" value="F:alcohol dehydrogenase (NAD+) activity"/>
    <property type="evidence" value="ECO:0007669"/>
    <property type="project" value="UniProtKB-EC"/>
</dbReference>
<dbReference type="EC" id="1.1.1.1" evidence="7"/>
<evidence type="ECO:0000259" key="5">
    <source>
        <dbReference type="Pfam" id="PF00465"/>
    </source>
</evidence>
<dbReference type="FunFam" id="3.40.50.1970:FF:000003">
    <property type="entry name" value="Alcohol dehydrogenase, iron-containing"/>
    <property type="match status" value="1"/>
</dbReference>
<dbReference type="InterPro" id="IPR056798">
    <property type="entry name" value="ADH_Fe_C"/>
</dbReference>
<dbReference type="SUPFAM" id="SSF56796">
    <property type="entry name" value="Dehydroquinate synthase-like"/>
    <property type="match status" value="1"/>
</dbReference>
<comment type="similarity">
    <text evidence="2">Belongs to the iron-containing alcohol dehydrogenase family.</text>
</comment>
<reference evidence="8" key="1">
    <citation type="journal article" date="2018" name="Science">
        <title>A primordial and reversible TCA cycle in a facultatively chemolithoautotrophic thermophile.</title>
        <authorList>
            <person name="Nunoura T."/>
            <person name="Chikaraishi Y."/>
            <person name="Izaki R."/>
            <person name="Suwa T."/>
            <person name="Sato T."/>
            <person name="Harada T."/>
            <person name="Mori K."/>
            <person name="Kato Y."/>
            <person name="Miyazaki M."/>
            <person name="Shimamura S."/>
            <person name="Yanagawa K."/>
            <person name="Shuto A."/>
            <person name="Ohkouchi N."/>
            <person name="Fujita N."/>
            <person name="Takaki Y."/>
            <person name="Atomi H."/>
            <person name="Takai K."/>
        </authorList>
    </citation>
    <scope>NUCLEOTIDE SEQUENCE [LARGE SCALE GENOMIC DNA]</scope>
    <source>
        <strain evidence="8">DSM 17441 / JCM 13301 / NBRC 103674 / ABI70S6</strain>
    </source>
</reference>
<dbReference type="OrthoDB" id="9804734at2"/>
<evidence type="ECO:0000259" key="6">
    <source>
        <dbReference type="Pfam" id="PF25137"/>
    </source>
</evidence>
<dbReference type="Pfam" id="PF25137">
    <property type="entry name" value="ADH_Fe_C"/>
    <property type="match status" value="1"/>
</dbReference>
<evidence type="ECO:0000256" key="3">
    <source>
        <dbReference type="ARBA" id="ARBA00023002"/>
    </source>
</evidence>
<dbReference type="Proteomes" id="UP000063234">
    <property type="component" value="Chromosome"/>
</dbReference>
<organism evidence="7 8">
    <name type="scientific">Thermosulfidibacter takaii (strain DSM 17441 / JCM 13301 / NBRC 103674 / ABI70S6)</name>
    <dbReference type="NCBI Taxonomy" id="1298851"/>
    <lineage>
        <taxon>Bacteria</taxon>
        <taxon>Pseudomonadati</taxon>
        <taxon>Thermosulfidibacterota</taxon>
        <taxon>Thermosulfidibacteria</taxon>
        <taxon>Thermosulfidibacterales</taxon>
        <taxon>Thermosulfidibacteraceae</taxon>
    </lineage>
</organism>
<feature type="domain" description="Fe-containing alcohol dehydrogenase-like C-terminal" evidence="6">
    <location>
        <begin position="190"/>
        <end position="385"/>
    </location>
</feature>
<dbReference type="STRING" id="1298851.TST_0178"/>
<dbReference type="InterPro" id="IPR039697">
    <property type="entry name" value="Alcohol_dehydrogenase_Fe"/>
</dbReference>
<dbReference type="PROSITE" id="PS00913">
    <property type="entry name" value="ADH_IRON_1"/>
    <property type="match status" value="1"/>
</dbReference>
<dbReference type="PANTHER" id="PTHR11496">
    <property type="entry name" value="ALCOHOL DEHYDROGENASE"/>
    <property type="match status" value="1"/>
</dbReference>
<dbReference type="Gene3D" id="1.20.1090.10">
    <property type="entry name" value="Dehydroquinate synthase-like - alpha domain"/>
    <property type="match status" value="1"/>
</dbReference>